<feature type="repeat" description="WD" evidence="7">
    <location>
        <begin position="651"/>
        <end position="683"/>
    </location>
</feature>
<gene>
    <name evidence="10" type="ORF">PEX2_088040</name>
</gene>
<evidence type="ECO:0000256" key="7">
    <source>
        <dbReference type="PROSITE-ProRule" id="PRU00221"/>
    </source>
</evidence>
<dbReference type="HOGENOM" id="CLU_000288_6_16_1"/>
<dbReference type="GeneID" id="27681494"/>
<dbReference type="CDD" id="cd00200">
    <property type="entry name" value="WD40"/>
    <property type="match status" value="2"/>
</dbReference>
<dbReference type="OrthoDB" id="1577640at2759"/>
<evidence type="ECO:0000313" key="10">
    <source>
        <dbReference type="EMBL" id="KGO60622.1"/>
    </source>
</evidence>
<dbReference type="PROSITE" id="PS50294">
    <property type="entry name" value="WD_REPEATS_REGION"/>
    <property type="match status" value="12"/>
</dbReference>
<dbReference type="SMART" id="SM00320">
    <property type="entry name" value="WD40"/>
    <property type="match status" value="12"/>
</dbReference>
<feature type="repeat" description="WD" evidence="7">
    <location>
        <begin position="609"/>
        <end position="650"/>
    </location>
</feature>
<dbReference type="GO" id="GO:0005634">
    <property type="term" value="C:nucleus"/>
    <property type="evidence" value="ECO:0007669"/>
    <property type="project" value="TreeGrafter"/>
</dbReference>
<dbReference type="GO" id="GO:1990234">
    <property type="term" value="C:transferase complex"/>
    <property type="evidence" value="ECO:0007669"/>
    <property type="project" value="UniProtKB-ARBA"/>
</dbReference>
<dbReference type="SUPFAM" id="SSF50978">
    <property type="entry name" value="WD40 repeat-like"/>
    <property type="match status" value="2"/>
</dbReference>
<dbReference type="InterPro" id="IPR007111">
    <property type="entry name" value="NACHT_NTPase"/>
</dbReference>
<dbReference type="VEuPathDB" id="FungiDB:PEXP_037340"/>
<organism evidence="10 11">
    <name type="scientific">Penicillium expansum</name>
    <name type="common">Blue mold rot fungus</name>
    <dbReference type="NCBI Taxonomy" id="27334"/>
    <lineage>
        <taxon>Eukaryota</taxon>
        <taxon>Fungi</taxon>
        <taxon>Dikarya</taxon>
        <taxon>Ascomycota</taxon>
        <taxon>Pezizomycotina</taxon>
        <taxon>Eurotiomycetes</taxon>
        <taxon>Eurotiomycetidae</taxon>
        <taxon>Eurotiales</taxon>
        <taxon>Aspergillaceae</taxon>
        <taxon>Penicillium</taxon>
    </lineage>
</organism>
<comment type="function">
    <text evidence="6">Involved in mitochondrial fission. Acts as an adapter protein required to form mitochondrial fission complexes. Formation of these complexes is required to promote constriction and fission of the mitochondrial compartment at a late step in mitochondrial division.</text>
</comment>
<evidence type="ECO:0000256" key="4">
    <source>
        <dbReference type="ARBA" id="ARBA00038415"/>
    </source>
</evidence>
<name>A0A0A2JYT3_PENEN</name>
<dbReference type="InterPro" id="IPR027417">
    <property type="entry name" value="P-loop_NTPase"/>
</dbReference>
<dbReference type="AlphaFoldDB" id="A0A0A2JYT3"/>
<dbReference type="Pfam" id="PF24883">
    <property type="entry name" value="NPHP3_N"/>
    <property type="match status" value="1"/>
</dbReference>
<dbReference type="InterPro" id="IPR020472">
    <property type="entry name" value="WD40_PAC1"/>
</dbReference>
<feature type="repeat" description="WD" evidence="7">
    <location>
        <begin position="694"/>
        <end position="735"/>
    </location>
</feature>
<feature type="repeat" description="WD" evidence="7">
    <location>
        <begin position="1032"/>
        <end position="1073"/>
    </location>
</feature>
<evidence type="ECO:0000256" key="8">
    <source>
        <dbReference type="SAM" id="Coils"/>
    </source>
</evidence>
<dbReference type="RefSeq" id="XP_016601679.1">
    <property type="nucleotide sequence ID" value="XM_016746074.1"/>
</dbReference>
<keyword evidence="3" id="KW-0677">Repeat</keyword>
<evidence type="ECO:0000313" key="11">
    <source>
        <dbReference type="Proteomes" id="UP000030143"/>
    </source>
</evidence>
<feature type="repeat" description="WD" evidence="7">
    <location>
        <begin position="736"/>
        <end position="768"/>
    </location>
</feature>
<dbReference type="Pfam" id="PF00400">
    <property type="entry name" value="WD40"/>
    <property type="match status" value="7"/>
</dbReference>
<dbReference type="PROSITE" id="PS50082">
    <property type="entry name" value="WD_REPEATS_2"/>
    <property type="match status" value="12"/>
</dbReference>
<feature type="repeat" description="WD" evidence="7">
    <location>
        <begin position="990"/>
        <end position="1031"/>
    </location>
</feature>
<feature type="repeat" description="WD" evidence="7">
    <location>
        <begin position="822"/>
        <end position="863"/>
    </location>
</feature>
<comment type="similarity">
    <text evidence="4">Belongs to the WD repeat MDV1/CAF4 family.</text>
</comment>
<dbReference type="GO" id="GO:0005741">
    <property type="term" value="C:mitochondrial outer membrane"/>
    <property type="evidence" value="ECO:0007669"/>
    <property type="project" value="UniProtKB-SubCell"/>
</dbReference>
<dbReference type="PROSITE" id="PS50837">
    <property type="entry name" value="NACHT"/>
    <property type="match status" value="1"/>
</dbReference>
<proteinExistence type="inferred from homology"/>
<feature type="domain" description="NACHT" evidence="9">
    <location>
        <begin position="201"/>
        <end position="353"/>
    </location>
</feature>
<protein>
    <recommendedName>
        <fullName evidence="5">Mitochondrial division protein 1</fullName>
    </recommendedName>
</protein>
<dbReference type="PANTHER" id="PTHR22847">
    <property type="entry name" value="WD40 REPEAT PROTEIN"/>
    <property type="match status" value="1"/>
</dbReference>
<comment type="caution">
    <text evidence="10">The sequence shown here is derived from an EMBL/GenBank/DDBJ whole genome shotgun (WGS) entry which is preliminary data.</text>
</comment>
<dbReference type="Proteomes" id="UP000030143">
    <property type="component" value="Unassembled WGS sequence"/>
</dbReference>
<reference evidence="10 11" key="1">
    <citation type="journal article" date="2015" name="Mol. Plant Microbe Interact.">
        <title>Genome, transcriptome, and functional analyses of Penicillium expansum provide new insights into secondary metabolism and pathogenicity.</title>
        <authorList>
            <person name="Ballester A.R."/>
            <person name="Marcet-Houben M."/>
            <person name="Levin E."/>
            <person name="Sela N."/>
            <person name="Selma-Lazaro C."/>
            <person name="Carmona L."/>
            <person name="Wisniewski M."/>
            <person name="Droby S."/>
            <person name="Gonzalez-Candelas L."/>
            <person name="Gabaldon T."/>
        </authorList>
    </citation>
    <scope>NUCLEOTIDE SEQUENCE [LARGE SCALE GENOMIC DNA]</scope>
    <source>
        <strain evidence="10 11">MD-8</strain>
    </source>
</reference>
<dbReference type="PhylomeDB" id="A0A0A2JYT3"/>
<evidence type="ECO:0000256" key="6">
    <source>
        <dbReference type="ARBA" id="ARBA00043913"/>
    </source>
</evidence>
<sequence length="1210" mass="133026">MDGLSTTASVIALIQLTGSIVNICGGYIRGVKDASDEIKSLQHQVADLGGAIEKLTELRHGPGGKSVPTSQALVDDANKCLRALEKNINPRSKRKVMSKLWVRALMWPLTRAEVEKFLKDLESYKSSFTLSLELYQSGLVTEVAQTTDLLDRKIDFNKLPVADGAAYNSYENRNEDECLPGTRSEVLYQIAEWSISLRGRCIFWLCGMAGTGKSTISRTVAKSFGRDKLLGASFFFKRGEGDRGNAKMLVPTIIKQIMAHNRIPQLEVGIQKAISDDPDIAGKSIREQFEKLLLQPVLSLKGSKTQIPTMVIVIDALDECEDDNDIPVILQLLPLLGKSNAICLRVFLTSRPGVPMSRGFLKIAAEDYQDLILHEIPEAVTERDISLFLNHRLSQIKKERLLPTDWPKSKDIRALVTLSVPLFIFAATVCRTFGDDNWDPMESLTEILMHQDEESKLAPTYIPVLKRFLNNQSEKQKKRLVEEFQVVVGAIVTLQSPLSITTLSRLIGLSEELISLRLSPLHSVLRVPKNKTTPSNESQEISEFLLDAKRFILKNRQMADDAPLQLYSSGLVFAPKMTTIRRRFEKEIPSWICRLPEVEETWSAELQTLEGHLGRVTSVAFSPDGRFLASGSDDNTVKLWNTASGALHQTLSGHLGWVRSVAFSSDGQLLASGSDDNTVKLWDTALGTLYIGTFEGHLDRVMSVAFSPDNRILASGSVDHTVKLWNIATNTICQTLKGHLDWIRSVAFSPDGQILASGSDDNTVKLWNTALGALHSRTFEGHSNHVMSVAFSPDGRFLASGSADQTIRLWDTASGSPHSGTFEGHSNHVMSVSFSHDGRFLASGSVDKTIKLWDIVSGALHQTLKGHSDPVRSVAFSPNSRILASSSVDNTVKLWDTAINPQHQTTRGHSDWVRSLAFSPDGRLLVSGSVDSTVKLWDIASGALNQTFKGHSDWIRSVAFSPDGRTIASGSVDHTVKLWDTASGALCQDLKGHSDRVWAVAFSPNSRLIASSSDDNTVKLWDTTSGVLYQTLKGHSGCVISVAFSSDGRLLASGSDDNTVKLWNIATYALHQTLKGHSNWVRSVSFSPDGRFLASGSVDNTVKLWDTASGALHQTLKGPVGSAVFSEDGSYISTNLGSPHTQPLSYKNASNLPRPNVEILILENRWVTLNGERVLWFPSEYRPTCSAIRDNVLALGHASGWISFIEFCEK</sequence>
<dbReference type="InterPro" id="IPR036322">
    <property type="entry name" value="WD40_repeat_dom_sf"/>
</dbReference>
<dbReference type="Pfam" id="PF25173">
    <property type="entry name" value="Beta-prop_WDR3_1st"/>
    <property type="match status" value="1"/>
</dbReference>
<feature type="repeat" description="WD" evidence="7">
    <location>
        <begin position="1074"/>
        <end position="1115"/>
    </location>
</feature>
<dbReference type="SUPFAM" id="SSF52540">
    <property type="entry name" value="P-loop containing nucleoside triphosphate hydrolases"/>
    <property type="match status" value="1"/>
</dbReference>
<dbReference type="Gene3D" id="2.130.10.10">
    <property type="entry name" value="YVTN repeat-like/Quinoprotein amine dehydrogenase"/>
    <property type="match status" value="5"/>
</dbReference>
<dbReference type="PANTHER" id="PTHR22847:SF637">
    <property type="entry name" value="WD REPEAT DOMAIN 5B"/>
    <property type="match status" value="1"/>
</dbReference>
<evidence type="ECO:0000256" key="3">
    <source>
        <dbReference type="ARBA" id="ARBA00022737"/>
    </source>
</evidence>
<keyword evidence="8" id="KW-0175">Coiled coil</keyword>
<evidence type="ECO:0000259" key="9">
    <source>
        <dbReference type="PROSITE" id="PS50837"/>
    </source>
</evidence>
<keyword evidence="2 7" id="KW-0853">WD repeat</keyword>
<feature type="repeat" description="WD" evidence="7">
    <location>
        <begin position="948"/>
        <end position="989"/>
    </location>
</feature>
<evidence type="ECO:0000256" key="2">
    <source>
        <dbReference type="ARBA" id="ARBA00022574"/>
    </source>
</evidence>
<feature type="coiled-coil region" evidence="8">
    <location>
        <begin position="31"/>
        <end position="58"/>
    </location>
</feature>
<dbReference type="InterPro" id="IPR056884">
    <property type="entry name" value="NPHP3-like_N"/>
</dbReference>
<dbReference type="InterPro" id="IPR001680">
    <property type="entry name" value="WD40_rpt"/>
</dbReference>
<keyword evidence="11" id="KW-1185">Reference proteome</keyword>
<comment type="subcellular location">
    <subcellularLocation>
        <location evidence="1">Mitochondrion outer membrane</location>
        <topology evidence="1">Peripheral membrane protein</topology>
        <orientation evidence="1">Cytoplasmic side</orientation>
    </subcellularLocation>
</comment>
<dbReference type="EMBL" id="JQFZ01000070">
    <property type="protein sequence ID" value="KGO60622.1"/>
    <property type="molecule type" value="Genomic_DNA"/>
</dbReference>
<evidence type="ECO:0000256" key="5">
    <source>
        <dbReference type="ARBA" id="ARBA00039789"/>
    </source>
</evidence>
<feature type="repeat" description="WD" evidence="7">
    <location>
        <begin position="864"/>
        <end position="896"/>
    </location>
</feature>
<feature type="repeat" description="WD" evidence="7">
    <location>
        <begin position="779"/>
        <end position="820"/>
    </location>
</feature>
<feature type="repeat" description="WD" evidence="7">
    <location>
        <begin position="906"/>
        <end position="947"/>
    </location>
</feature>
<accession>A0A0A2JYT3</accession>
<dbReference type="PROSITE" id="PS00678">
    <property type="entry name" value="WD_REPEATS_1"/>
    <property type="match status" value="9"/>
</dbReference>
<evidence type="ECO:0000256" key="1">
    <source>
        <dbReference type="ARBA" id="ARBA00004570"/>
    </source>
</evidence>
<dbReference type="InterPro" id="IPR015943">
    <property type="entry name" value="WD40/YVTN_repeat-like_dom_sf"/>
</dbReference>
<dbReference type="Gene3D" id="3.40.50.300">
    <property type="entry name" value="P-loop containing nucleotide triphosphate hydrolases"/>
    <property type="match status" value="1"/>
</dbReference>
<dbReference type="InterPro" id="IPR019775">
    <property type="entry name" value="WD40_repeat_CS"/>
</dbReference>
<dbReference type="STRING" id="27334.A0A0A2JYT3"/>
<dbReference type="PRINTS" id="PR00320">
    <property type="entry name" value="GPROTEINBRPT"/>
</dbReference>